<evidence type="ECO:0000313" key="1">
    <source>
        <dbReference type="EMBL" id="BAB59838.1"/>
    </source>
</evidence>
<accession>Q97AW3</accession>
<sequence length="76" mass="8355">MQPNKQERKQEPRNFSVPDEINTGLEGKVLTISLLNGRIEAGKLKVAGQYFLEIEGANGRFLIIAKSAIVTVSVMP</sequence>
<dbReference type="EMBL" id="BA000011">
    <property type="protein sequence ID" value="BAB59838.1"/>
    <property type="molecule type" value="Genomic_DNA"/>
</dbReference>
<dbReference type="PaxDb" id="273116-14324912"/>
<keyword evidence="2" id="KW-1185">Reference proteome</keyword>
<dbReference type="HOGENOM" id="CLU_2646134_0_0_2"/>
<protein>
    <submittedName>
        <fullName evidence="1">TVG0702897 protein</fullName>
    </submittedName>
</protein>
<dbReference type="STRING" id="273116.gene:9381484"/>
<dbReference type="GeneID" id="24779916"/>
<proteinExistence type="predicted"/>
<gene>
    <name evidence="1" type="ORF">TVG0702897</name>
</gene>
<reference evidence="1 2" key="2">
    <citation type="journal article" date="2000" name="Proc. Natl. Acad. Sci. U.S.A.">
        <title>Archaeal adaptation to higher temperatures revealed by genomic sequence of Thermoplasma volcanium.</title>
        <authorList>
            <person name="Kawashima T."/>
            <person name="Amano N."/>
            <person name="Koike H."/>
            <person name="Makino S."/>
            <person name="Higuchi S."/>
            <person name="Kawashima-Ohya Y."/>
            <person name="Watanabe K."/>
            <person name="Yamazaki M."/>
            <person name="Kanehori K."/>
            <person name="Kawamoto T."/>
            <person name="Nunoshiba T."/>
            <person name="Yamamoto Y."/>
            <person name="Aramaki H."/>
            <person name="Makino K."/>
            <person name="Suzuki M."/>
        </authorList>
    </citation>
    <scope>NUCLEOTIDE SEQUENCE [LARGE SCALE GENOMIC DNA]</scope>
    <source>
        <strain evidence="2">ATCC 51530 / DSM 4299 / JCM 9571 / NBRC 15438 / GSS1</strain>
    </source>
</reference>
<name>Q97AW3_THEVO</name>
<dbReference type="Gene3D" id="2.30.30.100">
    <property type="match status" value="1"/>
</dbReference>
<dbReference type="Proteomes" id="UP000001017">
    <property type="component" value="Chromosome"/>
</dbReference>
<dbReference type="RefSeq" id="WP_048053961.1">
    <property type="nucleotide sequence ID" value="NC_002689.2"/>
</dbReference>
<dbReference type="AlphaFoldDB" id="Q97AW3"/>
<organism evidence="1 2">
    <name type="scientific">Thermoplasma volcanium (strain ATCC 51530 / DSM 4299 / JCM 9571 / NBRC 15438 / GSS1)</name>
    <dbReference type="NCBI Taxonomy" id="273116"/>
    <lineage>
        <taxon>Archaea</taxon>
        <taxon>Methanobacteriati</taxon>
        <taxon>Thermoplasmatota</taxon>
        <taxon>Thermoplasmata</taxon>
        <taxon>Thermoplasmatales</taxon>
        <taxon>Thermoplasmataceae</taxon>
        <taxon>Thermoplasma</taxon>
    </lineage>
</organism>
<reference evidence="1 2" key="1">
    <citation type="journal article" date="1999" name="Proc. Jpn. Acad.">
        <title>Determination of the complete genomic DNA sequence of Thermoplasma volvanium GSS1.</title>
        <authorList>
            <person name="Kawashima T."/>
            <person name="Yamamoto Y."/>
            <person name="Aramaki H."/>
            <person name="Nunoshiba T."/>
            <person name="Kawamoto T."/>
            <person name="Watanabe K."/>
            <person name="Yamazaki M."/>
            <person name="Kanehori K."/>
            <person name="Amano N."/>
            <person name="Ohya Y."/>
            <person name="Makino K."/>
            <person name="Suzuki M."/>
        </authorList>
    </citation>
    <scope>NUCLEOTIDE SEQUENCE [LARGE SCALE GENOMIC DNA]</scope>
    <source>
        <strain evidence="2">ATCC 51530 / DSM 4299 / JCM 9571 / NBRC 15438 / GSS1</strain>
    </source>
</reference>
<evidence type="ECO:0000313" key="2">
    <source>
        <dbReference type="Proteomes" id="UP000001017"/>
    </source>
</evidence>
<dbReference type="KEGG" id="tvo:TVG0702897"/>